<dbReference type="Gene3D" id="3.80.10.10">
    <property type="entry name" value="Ribonuclease Inhibitor"/>
    <property type="match status" value="1"/>
</dbReference>
<gene>
    <name evidence="1" type="ORF">B7P43_G17931</name>
</gene>
<dbReference type="EMBL" id="NEVH01009828">
    <property type="protein sequence ID" value="PNF32621.1"/>
    <property type="molecule type" value="Genomic_DNA"/>
</dbReference>
<protein>
    <submittedName>
        <fullName evidence="1">Uncharacterized protein</fullName>
    </submittedName>
</protein>
<name>A0A2J7QVL1_9NEOP</name>
<dbReference type="Proteomes" id="UP000235965">
    <property type="component" value="Unassembled WGS sequence"/>
</dbReference>
<dbReference type="InParanoid" id="A0A2J7QVL1"/>
<dbReference type="OrthoDB" id="63112at2759"/>
<organism evidence="1 2">
    <name type="scientific">Cryptotermes secundus</name>
    <dbReference type="NCBI Taxonomy" id="105785"/>
    <lineage>
        <taxon>Eukaryota</taxon>
        <taxon>Metazoa</taxon>
        <taxon>Ecdysozoa</taxon>
        <taxon>Arthropoda</taxon>
        <taxon>Hexapoda</taxon>
        <taxon>Insecta</taxon>
        <taxon>Pterygota</taxon>
        <taxon>Neoptera</taxon>
        <taxon>Polyneoptera</taxon>
        <taxon>Dictyoptera</taxon>
        <taxon>Blattodea</taxon>
        <taxon>Blattoidea</taxon>
        <taxon>Termitoidae</taxon>
        <taxon>Kalotermitidae</taxon>
        <taxon>Cryptotermitinae</taxon>
        <taxon>Cryptotermes</taxon>
    </lineage>
</organism>
<dbReference type="SUPFAM" id="SSF52047">
    <property type="entry name" value="RNI-like"/>
    <property type="match status" value="1"/>
</dbReference>
<proteinExistence type="predicted"/>
<keyword evidence="2" id="KW-1185">Reference proteome</keyword>
<dbReference type="InterPro" id="IPR032675">
    <property type="entry name" value="LRR_dom_sf"/>
</dbReference>
<reference evidence="1 2" key="1">
    <citation type="submission" date="2017-12" db="EMBL/GenBank/DDBJ databases">
        <title>Hemimetabolous genomes reveal molecular basis of termite eusociality.</title>
        <authorList>
            <person name="Harrison M.C."/>
            <person name="Jongepier E."/>
            <person name="Robertson H.M."/>
            <person name="Arning N."/>
            <person name="Bitard-Feildel T."/>
            <person name="Chao H."/>
            <person name="Childers C.P."/>
            <person name="Dinh H."/>
            <person name="Doddapaneni H."/>
            <person name="Dugan S."/>
            <person name="Gowin J."/>
            <person name="Greiner C."/>
            <person name="Han Y."/>
            <person name="Hu H."/>
            <person name="Hughes D.S.T."/>
            <person name="Huylmans A.-K."/>
            <person name="Kemena C."/>
            <person name="Kremer L.P.M."/>
            <person name="Lee S.L."/>
            <person name="Lopez-Ezquerra A."/>
            <person name="Mallet L."/>
            <person name="Monroy-Kuhn J.M."/>
            <person name="Moser A."/>
            <person name="Murali S.C."/>
            <person name="Muzny D.M."/>
            <person name="Otani S."/>
            <person name="Piulachs M.-D."/>
            <person name="Poelchau M."/>
            <person name="Qu J."/>
            <person name="Schaub F."/>
            <person name="Wada-Katsumata A."/>
            <person name="Worley K.C."/>
            <person name="Xie Q."/>
            <person name="Ylla G."/>
            <person name="Poulsen M."/>
            <person name="Gibbs R.A."/>
            <person name="Schal C."/>
            <person name="Richards S."/>
            <person name="Belles X."/>
            <person name="Korb J."/>
            <person name="Bornberg-Bauer E."/>
        </authorList>
    </citation>
    <scope>NUCLEOTIDE SEQUENCE [LARGE SCALE GENOMIC DNA]</scope>
    <source>
        <tissue evidence="1">Whole body</tissue>
    </source>
</reference>
<evidence type="ECO:0000313" key="1">
    <source>
        <dbReference type="EMBL" id="PNF32621.1"/>
    </source>
</evidence>
<sequence>MPFPRCPDQLSDLAIDAFVKYVAGLPTRLVALSRLTKIKEFKQNIQEMCRCLAVMIQNAVPPVLAREVTIKVLQALNDTFLEMKTTANSKWLHRIMPEVAFAVIHPTVTSLECFEEKLHPTTIDYYKLRRSDLIFHDLHKMKNLKVLNLVKWHKRGLNDQDITGNLERVSFHGCHDCDLEVLSRCCKDLKSLDISYSSQVTNRSVDSILRFQHLEELTIHSTSITRRGQRKMLRRFAEMRMLGNDESSPSAFLKRFACQNPRDTHIWLLTETFQNLTSLSVTRIRNCNLNALKRLKHLSALTLKHGDFSHVEELLAAIGRQLISLHLELIEDLNFMFIVRTCISVRCLGLLLYTEFPPSGSCSEHFSGVAALEYPSVRCLHIGFKGRHSCDSALSYFVNLKKLYVNCAMNSRLFGKILTREELKYLEEFVWHRPETHTDALVQFSEQCSAIYLFGYNNKRSSFRKYIVSNEYICIHSERYFRHICETQL</sequence>
<accession>A0A2J7QVL1</accession>
<evidence type="ECO:0000313" key="2">
    <source>
        <dbReference type="Proteomes" id="UP000235965"/>
    </source>
</evidence>
<dbReference type="AlphaFoldDB" id="A0A2J7QVL1"/>
<comment type="caution">
    <text evidence="1">The sequence shown here is derived from an EMBL/GenBank/DDBJ whole genome shotgun (WGS) entry which is preliminary data.</text>
</comment>